<dbReference type="InterPro" id="IPR007627">
    <property type="entry name" value="RNA_pol_sigma70_r2"/>
</dbReference>
<dbReference type="PANTHER" id="PTHR43133">
    <property type="entry name" value="RNA POLYMERASE ECF-TYPE SIGMA FACTO"/>
    <property type="match status" value="1"/>
</dbReference>
<dbReference type="GO" id="GO:0006352">
    <property type="term" value="P:DNA-templated transcription initiation"/>
    <property type="evidence" value="ECO:0007669"/>
    <property type="project" value="InterPro"/>
</dbReference>
<dbReference type="RefSeq" id="WP_196935791.1">
    <property type="nucleotide sequence ID" value="NZ_MU158698.1"/>
</dbReference>
<feature type="domain" description="RNA polymerase sigma-70 region 4" evidence="8">
    <location>
        <begin position="132"/>
        <end position="180"/>
    </location>
</feature>
<dbReference type="InterPro" id="IPR013325">
    <property type="entry name" value="RNA_pol_sigma_r2"/>
</dbReference>
<gene>
    <name evidence="9" type="ORF">C4F49_04510</name>
</gene>
<dbReference type="SUPFAM" id="SSF88946">
    <property type="entry name" value="Sigma2 domain of RNA polymerase sigma factors"/>
    <property type="match status" value="1"/>
</dbReference>
<dbReference type="Pfam" id="PF04545">
    <property type="entry name" value="Sigma70_r4"/>
    <property type="match status" value="1"/>
</dbReference>
<keyword evidence="3 6" id="KW-0731">Sigma factor</keyword>
<dbReference type="InterPro" id="IPR000838">
    <property type="entry name" value="RNA_pol_sigma70_ECF_CS"/>
</dbReference>
<comment type="caution">
    <text evidence="9">The sequence shown here is derived from an EMBL/GenBank/DDBJ whole genome shotgun (WGS) entry which is preliminary data.</text>
</comment>
<dbReference type="InterPro" id="IPR013324">
    <property type="entry name" value="RNA_pol_sigma_r3/r4-like"/>
</dbReference>
<dbReference type="Gene3D" id="1.10.10.10">
    <property type="entry name" value="Winged helix-like DNA-binding domain superfamily/Winged helix DNA-binding domain"/>
    <property type="match status" value="1"/>
</dbReference>
<accession>A0A928YPH6</accession>
<dbReference type="NCBIfam" id="TIGR02937">
    <property type="entry name" value="sigma70-ECF"/>
    <property type="match status" value="1"/>
</dbReference>
<dbReference type="PANTHER" id="PTHR43133:SF62">
    <property type="entry name" value="RNA POLYMERASE SIGMA FACTOR SIGZ"/>
    <property type="match status" value="1"/>
</dbReference>
<keyword evidence="10" id="KW-1185">Reference proteome</keyword>
<dbReference type="InterPro" id="IPR007630">
    <property type="entry name" value="RNA_pol_sigma70_r4"/>
</dbReference>
<dbReference type="SUPFAM" id="SSF88659">
    <property type="entry name" value="Sigma3 and sigma4 domains of RNA polymerase sigma factors"/>
    <property type="match status" value="1"/>
</dbReference>
<comment type="similarity">
    <text evidence="1 6">Belongs to the sigma-70 factor family. ECF subfamily.</text>
</comment>
<evidence type="ECO:0000256" key="4">
    <source>
        <dbReference type="ARBA" id="ARBA00023125"/>
    </source>
</evidence>
<reference evidence="9" key="1">
    <citation type="submission" date="2018-02" db="EMBL/GenBank/DDBJ databases">
        <authorList>
            <person name="Vasarhelyi B.M."/>
            <person name="Deshmukh S."/>
            <person name="Balint B."/>
            <person name="Kukolya J."/>
        </authorList>
    </citation>
    <scope>NUCLEOTIDE SEQUENCE</scope>
    <source>
        <strain evidence="9">KB22</strain>
    </source>
</reference>
<evidence type="ECO:0000256" key="3">
    <source>
        <dbReference type="ARBA" id="ARBA00023082"/>
    </source>
</evidence>
<dbReference type="InterPro" id="IPR039425">
    <property type="entry name" value="RNA_pol_sigma-70-like"/>
</dbReference>
<dbReference type="CDD" id="cd06171">
    <property type="entry name" value="Sigma70_r4"/>
    <property type="match status" value="1"/>
</dbReference>
<dbReference type="Proteomes" id="UP000616201">
    <property type="component" value="Unassembled WGS sequence"/>
</dbReference>
<evidence type="ECO:0000313" key="9">
    <source>
        <dbReference type="EMBL" id="MBE8712934.1"/>
    </source>
</evidence>
<evidence type="ECO:0000256" key="5">
    <source>
        <dbReference type="ARBA" id="ARBA00023163"/>
    </source>
</evidence>
<dbReference type="InterPro" id="IPR036388">
    <property type="entry name" value="WH-like_DNA-bd_sf"/>
</dbReference>
<evidence type="ECO:0000256" key="1">
    <source>
        <dbReference type="ARBA" id="ARBA00010641"/>
    </source>
</evidence>
<organism evidence="9 10">
    <name type="scientific">Sphingobacterium hungaricum</name>
    <dbReference type="NCBI Taxonomy" id="2082723"/>
    <lineage>
        <taxon>Bacteria</taxon>
        <taxon>Pseudomonadati</taxon>
        <taxon>Bacteroidota</taxon>
        <taxon>Sphingobacteriia</taxon>
        <taxon>Sphingobacteriales</taxon>
        <taxon>Sphingobacteriaceae</taxon>
        <taxon>Sphingobacterium</taxon>
    </lineage>
</organism>
<name>A0A928YPH6_9SPHI</name>
<proteinExistence type="inferred from homology"/>
<keyword evidence="5 6" id="KW-0804">Transcription</keyword>
<dbReference type="GO" id="GO:0016987">
    <property type="term" value="F:sigma factor activity"/>
    <property type="evidence" value="ECO:0007669"/>
    <property type="project" value="UniProtKB-KW"/>
</dbReference>
<dbReference type="EMBL" id="PRDK01000003">
    <property type="protein sequence ID" value="MBE8712934.1"/>
    <property type="molecule type" value="Genomic_DNA"/>
</dbReference>
<evidence type="ECO:0000259" key="8">
    <source>
        <dbReference type="Pfam" id="PF04545"/>
    </source>
</evidence>
<keyword evidence="2 6" id="KW-0805">Transcription regulation</keyword>
<dbReference type="Gene3D" id="1.10.1740.10">
    <property type="match status" value="1"/>
</dbReference>
<dbReference type="PROSITE" id="PS01063">
    <property type="entry name" value="SIGMA70_ECF"/>
    <property type="match status" value="1"/>
</dbReference>
<dbReference type="Pfam" id="PF04542">
    <property type="entry name" value="Sigma70_r2"/>
    <property type="match status" value="1"/>
</dbReference>
<dbReference type="AlphaFoldDB" id="A0A928YPH6"/>
<evidence type="ECO:0000256" key="2">
    <source>
        <dbReference type="ARBA" id="ARBA00023015"/>
    </source>
</evidence>
<evidence type="ECO:0000259" key="7">
    <source>
        <dbReference type="Pfam" id="PF04542"/>
    </source>
</evidence>
<dbReference type="InterPro" id="IPR014284">
    <property type="entry name" value="RNA_pol_sigma-70_dom"/>
</dbReference>
<keyword evidence="4 6" id="KW-0238">DNA-binding</keyword>
<dbReference type="GO" id="GO:0003677">
    <property type="term" value="F:DNA binding"/>
    <property type="evidence" value="ECO:0007669"/>
    <property type="project" value="UniProtKB-KW"/>
</dbReference>
<sequence length="187" mass="21935">MSPIHFIEEETLITLLKNKDQRAFNYLYDNYSGALYGLALRIVKSKEYTDEVIQNVFVKIWNNANSYNADKGKLYTWIINITRNTAIDYMRSKGVQNELKNQSLPNFVDVDNKEKHNFTILESVDHIGFKNVLNELKSEWKQLIEMAYFEGYTQQEIAVKLDIPLGTVKTRTRNALIELKEILKEYK</sequence>
<feature type="domain" description="RNA polymerase sigma-70 region 2" evidence="7">
    <location>
        <begin position="27"/>
        <end position="93"/>
    </location>
</feature>
<evidence type="ECO:0000256" key="6">
    <source>
        <dbReference type="RuleBase" id="RU000716"/>
    </source>
</evidence>
<protein>
    <recommendedName>
        <fullName evidence="6">RNA polymerase sigma factor</fullName>
    </recommendedName>
</protein>
<evidence type="ECO:0000313" key="10">
    <source>
        <dbReference type="Proteomes" id="UP000616201"/>
    </source>
</evidence>